<reference evidence="1 2" key="1">
    <citation type="submission" date="2024-05" db="EMBL/GenBank/DDBJ databases">
        <title>A draft genome resource for the thread blight pathogen Marasmius tenuissimus strain MS-2.</title>
        <authorList>
            <person name="Yulfo-Soto G.E."/>
            <person name="Baruah I.K."/>
            <person name="Amoako-Attah I."/>
            <person name="Bukari Y."/>
            <person name="Meinhardt L.W."/>
            <person name="Bailey B.A."/>
            <person name="Cohen S.P."/>
        </authorList>
    </citation>
    <scope>NUCLEOTIDE SEQUENCE [LARGE SCALE GENOMIC DNA]</scope>
    <source>
        <strain evidence="1 2">MS-2</strain>
    </source>
</reference>
<evidence type="ECO:0000313" key="2">
    <source>
        <dbReference type="Proteomes" id="UP001437256"/>
    </source>
</evidence>
<accession>A0ABR2Z6Y5</accession>
<dbReference type="SUPFAM" id="SSF52540">
    <property type="entry name" value="P-loop containing nucleoside triphosphate hydrolases"/>
    <property type="match status" value="1"/>
</dbReference>
<sequence>MLIDTPGFDDTNKTETEILSMLATYLANMFEQNQKLSGVIYLHRISDVRVGGISARNFRMFRELCGEDTLKNVVIVTNRWEEVPQDIGDAREEELRTKDIFFKPALDKHARMVRHHNTHDSASTIVKSLVRNTPLPLLIQKEMVEEKKLLVETAAGEVVNQDVLEVMKKHSAELERIKHEMQ</sequence>
<organism evidence="1 2">
    <name type="scientific">Marasmius tenuissimus</name>
    <dbReference type="NCBI Taxonomy" id="585030"/>
    <lineage>
        <taxon>Eukaryota</taxon>
        <taxon>Fungi</taxon>
        <taxon>Dikarya</taxon>
        <taxon>Basidiomycota</taxon>
        <taxon>Agaricomycotina</taxon>
        <taxon>Agaricomycetes</taxon>
        <taxon>Agaricomycetidae</taxon>
        <taxon>Agaricales</taxon>
        <taxon>Marasmiineae</taxon>
        <taxon>Marasmiaceae</taxon>
        <taxon>Marasmius</taxon>
    </lineage>
</organism>
<protein>
    <recommendedName>
        <fullName evidence="3">G domain-containing protein</fullName>
    </recommendedName>
</protein>
<gene>
    <name evidence="1" type="ORF">AAF712_016342</name>
</gene>
<proteinExistence type="predicted"/>
<keyword evidence="2" id="KW-1185">Reference proteome</keyword>
<feature type="non-terminal residue" evidence="1">
    <location>
        <position position="182"/>
    </location>
</feature>
<evidence type="ECO:0000313" key="1">
    <source>
        <dbReference type="EMBL" id="KAL0057038.1"/>
    </source>
</evidence>
<evidence type="ECO:0008006" key="3">
    <source>
        <dbReference type="Google" id="ProtNLM"/>
    </source>
</evidence>
<dbReference type="EMBL" id="JBBXMP010000734">
    <property type="protein sequence ID" value="KAL0057038.1"/>
    <property type="molecule type" value="Genomic_DNA"/>
</dbReference>
<comment type="caution">
    <text evidence="1">The sequence shown here is derived from an EMBL/GenBank/DDBJ whole genome shotgun (WGS) entry which is preliminary data.</text>
</comment>
<dbReference type="Proteomes" id="UP001437256">
    <property type="component" value="Unassembled WGS sequence"/>
</dbReference>
<name>A0ABR2Z6Y5_9AGAR</name>
<dbReference type="InterPro" id="IPR027417">
    <property type="entry name" value="P-loop_NTPase"/>
</dbReference>
<dbReference type="Gene3D" id="3.40.50.300">
    <property type="entry name" value="P-loop containing nucleotide triphosphate hydrolases"/>
    <property type="match status" value="1"/>
</dbReference>